<dbReference type="AlphaFoldDB" id="A0A915M8I4"/>
<feature type="region of interest" description="Disordered" evidence="1">
    <location>
        <begin position="96"/>
        <end position="183"/>
    </location>
</feature>
<dbReference type="GO" id="GO:0005829">
    <property type="term" value="C:cytosol"/>
    <property type="evidence" value="ECO:0007669"/>
    <property type="project" value="TreeGrafter"/>
</dbReference>
<dbReference type="PANTHER" id="PTHR14445">
    <property type="entry name" value="GRB10 INTERACTING GYF PROTEIN"/>
    <property type="match status" value="1"/>
</dbReference>
<name>A0A915M8I4_MELJA</name>
<dbReference type="InterPro" id="IPR003169">
    <property type="entry name" value="GYF"/>
</dbReference>
<sequence>MQQTMPSTRSVLSNQQKPVNAEEPCDPIFAKHSYGREDLLAMRGKDGVKPPSGIEKCPFFVESSLTPVVLLPLTEIEMRLQQNVNSSKALSAFNRTQGHNETNSGGEMAVGGGAWTSTGRSGSGSTSFTAPSRRYQNSDTKVPNRWSALNSSNASGPPPQRQQSWKNAPSGSSGGNLAGNIEQPSFHEKSGAINQFEGLSSIGSKKNHQVSTIGQPTEQNKRTSESVSLSEQKDKRVEHFDHSSSTLTKNISSGQFGDTHTFPTNTAVISKIDPIEATGTVVQPVQQPDKWNYLDPSGVQRGPFDCQQMQAWFASGYFTTSLQFILIFFTRISPSDLLSAMTASNSTSGPTIGLADVERIWGTTPLDDGVAISSDTLSKAKIFDGRTAVADMTKTSISTSGFAHSAFSQHLREYELEKTLQTREALIEEEQQKLREKEEQLRRDEEERSERERKMQEMEEVLKRKQNELNRIAREKDDEFDKRCQQMAEYERKKREELAALEQRILNEQQMRQLRMEEEDRRRAKELQEILSREKERQRHMLEAETKRKLEEEEARMNLALQAAQHTKELEQEQAKKADEEHRRRLIKEQQRQQQQAFEEAHAERIRQQEIAARAEATAKAEQQRIKDRYAEQQTADQQHAAKVAWQTIPQVTKPIQMNIVPPVTHNQQQTSATNKTLSTTSDRERRGWQQVQMPKPAPIPPVIGKASGGANAGITNQQQQSVGAKKHSQQKKVNDTKTKSPKQQPVVADKFTQWIINRVKELNSSVDAEVFANFIAQVDSPDEAEDYIIGYLGDNKIIKDFHREFLNKRIELRPRVQQPRKDDLSGPAAALTADVAEHSKSVNTALTHSKQSVTMTANNASSVKKKKQKQQKVLDPATLGFRAVPDPNRVNAGEIDSVPPALPGTNRKR</sequence>
<dbReference type="PANTHER" id="PTHR14445:SF36">
    <property type="entry name" value="FI03272P-RELATED"/>
    <property type="match status" value="1"/>
</dbReference>
<feature type="compositionally biased region" description="Basic and acidic residues" evidence="1">
    <location>
        <begin position="231"/>
        <end position="242"/>
    </location>
</feature>
<feature type="compositionally biased region" description="Polar residues" evidence="1">
    <location>
        <begin position="134"/>
        <end position="171"/>
    </location>
</feature>
<feature type="region of interest" description="Disordered" evidence="1">
    <location>
        <begin position="665"/>
        <end position="688"/>
    </location>
</feature>
<feature type="compositionally biased region" description="Basic and acidic residues" evidence="1">
    <location>
        <begin position="566"/>
        <end position="591"/>
    </location>
</feature>
<feature type="compositionally biased region" description="Basic and acidic residues" evidence="1">
    <location>
        <begin position="599"/>
        <end position="608"/>
    </location>
</feature>
<evidence type="ECO:0000256" key="1">
    <source>
        <dbReference type="SAM" id="MobiDB-lite"/>
    </source>
</evidence>
<dbReference type="Proteomes" id="UP000887561">
    <property type="component" value="Unplaced"/>
</dbReference>
<dbReference type="PROSITE" id="PS50829">
    <property type="entry name" value="GYF"/>
    <property type="match status" value="1"/>
</dbReference>
<feature type="compositionally biased region" description="Low complexity" evidence="1">
    <location>
        <begin position="115"/>
        <end position="129"/>
    </location>
</feature>
<dbReference type="InterPro" id="IPR035445">
    <property type="entry name" value="GYF-like_dom_sf"/>
</dbReference>
<feature type="compositionally biased region" description="Polar residues" evidence="1">
    <location>
        <begin position="1"/>
        <end position="18"/>
    </location>
</feature>
<feature type="region of interest" description="Disordered" evidence="1">
    <location>
        <begin position="566"/>
        <end position="634"/>
    </location>
</feature>
<dbReference type="SUPFAM" id="SSF55277">
    <property type="entry name" value="GYF domain"/>
    <property type="match status" value="1"/>
</dbReference>
<feature type="compositionally biased region" description="Polar residues" evidence="1">
    <location>
        <begin position="665"/>
        <end position="681"/>
    </location>
</feature>
<feature type="compositionally biased region" description="Polar residues" evidence="1">
    <location>
        <begin position="714"/>
        <end position="723"/>
    </location>
</feature>
<dbReference type="SMART" id="SM00444">
    <property type="entry name" value="GYF"/>
    <property type="match status" value="1"/>
</dbReference>
<feature type="compositionally biased region" description="Polar residues" evidence="1">
    <location>
        <begin position="204"/>
        <end position="218"/>
    </location>
</feature>
<feature type="compositionally biased region" description="Polar residues" evidence="1">
    <location>
        <begin position="243"/>
        <end position="252"/>
    </location>
</feature>
<dbReference type="WBParaSite" id="scaffold3164_cov298.g6115">
    <property type="protein sequence ID" value="scaffold3164_cov298.g6115"/>
    <property type="gene ID" value="scaffold3164_cov298.g6115"/>
</dbReference>
<feature type="region of interest" description="Disordered" evidence="1">
    <location>
        <begin position="433"/>
        <end position="465"/>
    </location>
</feature>
<evidence type="ECO:0000313" key="4">
    <source>
        <dbReference type="WBParaSite" id="scaffold3164_cov298.g6115"/>
    </source>
</evidence>
<accession>A0A915M8I4</accession>
<evidence type="ECO:0000313" key="3">
    <source>
        <dbReference type="Proteomes" id="UP000887561"/>
    </source>
</evidence>
<dbReference type="Pfam" id="PF02213">
    <property type="entry name" value="GYF"/>
    <property type="match status" value="1"/>
</dbReference>
<feature type="compositionally biased region" description="Basic and acidic residues" evidence="1">
    <location>
        <begin position="617"/>
        <end position="631"/>
    </location>
</feature>
<feature type="domain" description="GYF" evidence="2">
    <location>
        <begin position="288"/>
        <end position="333"/>
    </location>
</feature>
<feature type="compositionally biased region" description="Polar residues" evidence="1">
    <location>
        <begin position="96"/>
        <end position="105"/>
    </location>
</feature>
<keyword evidence="3" id="KW-1185">Reference proteome</keyword>
<feature type="region of interest" description="Disordered" evidence="1">
    <location>
        <begin position="878"/>
        <end position="910"/>
    </location>
</feature>
<evidence type="ECO:0000259" key="2">
    <source>
        <dbReference type="PROSITE" id="PS50829"/>
    </source>
</evidence>
<feature type="region of interest" description="Disordered" evidence="1">
    <location>
        <begin position="204"/>
        <end position="252"/>
    </location>
</feature>
<reference evidence="4" key="1">
    <citation type="submission" date="2022-11" db="UniProtKB">
        <authorList>
            <consortium name="WormBaseParasite"/>
        </authorList>
    </citation>
    <scope>IDENTIFICATION</scope>
</reference>
<dbReference type="Gene3D" id="3.30.1490.40">
    <property type="match status" value="1"/>
</dbReference>
<dbReference type="InterPro" id="IPR051640">
    <property type="entry name" value="GRB10-interact_GYF"/>
</dbReference>
<protein>
    <submittedName>
        <fullName evidence="4">GYF domain-containing protein</fullName>
    </submittedName>
</protein>
<proteinExistence type="predicted"/>
<feature type="region of interest" description="Disordered" evidence="1">
    <location>
        <begin position="1"/>
        <end position="26"/>
    </location>
</feature>
<feature type="region of interest" description="Disordered" evidence="1">
    <location>
        <begin position="705"/>
        <end position="745"/>
    </location>
</feature>
<organism evidence="3 4">
    <name type="scientific">Meloidogyne javanica</name>
    <name type="common">Root-knot nematode worm</name>
    <dbReference type="NCBI Taxonomy" id="6303"/>
    <lineage>
        <taxon>Eukaryota</taxon>
        <taxon>Metazoa</taxon>
        <taxon>Ecdysozoa</taxon>
        <taxon>Nematoda</taxon>
        <taxon>Chromadorea</taxon>
        <taxon>Rhabditida</taxon>
        <taxon>Tylenchina</taxon>
        <taxon>Tylenchomorpha</taxon>
        <taxon>Tylenchoidea</taxon>
        <taxon>Meloidogynidae</taxon>
        <taxon>Meloidogyninae</taxon>
        <taxon>Meloidogyne</taxon>
        <taxon>Meloidogyne incognita group</taxon>
    </lineage>
</organism>